<evidence type="ECO:0000259" key="12">
    <source>
        <dbReference type="PROSITE" id="PS50011"/>
    </source>
</evidence>
<dbReference type="EC" id="2.7.11.1" evidence="1"/>
<keyword evidence="13" id="KW-1185">Reference proteome</keyword>
<evidence type="ECO:0000256" key="11">
    <source>
        <dbReference type="SAM" id="MobiDB-lite"/>
    </source>
</evidence>
<organism evidence="13 14">
    <name type="scientific">Temnothorax curvispinosus</name>
    <dbReference type="NCBI Taxonomy" id="300111"/>
    <lineage>
        <taxon>Eukaryota</taxon>
        <taxon>Metazoa</taxon>
        <taxon>Ecdysozoa</taxon>
        <taxon>Arthropoda</taxon>
        <taxon>Hexapoda</taxon>
        <taxon>Insecta</taxon>
        <taxon>Pterygota</taxon>
        <taxon>Neoptera</taxon>
        <taxon>Endopterygota</taxon>
        <taxon>Hymenoptera</taxon>
        <taxon>Apocrita</taxon>
        <taxon>Aculeata</taxon>
        <taxon>Formicoidea</taxon>
        <taxon>Formicidae</taxon>
        <taxon>Myrmicinae</taxon>
        <taxon>Temnothorax</taxon>
    </lineage>
</organism>
<proteinExistence type="predicted"/>
<keyword evidence="3" id="KW-0723">Serine/threonine-protein kinase</keyword>
<evidence type="ECO:0000256" key="10">
    <source>
        <dbReference type="ARBA" id="ARBA00048679"/>
    </source>
</evidence>
<dbReference type="GO" id="GO:0005634">
    <property type="term" value="C:nucleus"/>
    <property type="evidence" value="ECO:0007669"/>
    <property type="project" value="TreeGrafter"/>
</dbReference>
<dbReference type="PANTHER" id="PTHR24356:SF1">
    <property type="entry name" value="SERINE_THREONINE-PROTEIN KINASE GREATWALL"/>
    <property type="match status" value="1"/>
</dbReference>
<feature type="compositionally biased region" description="Acidic residues" evidence="11">
    <location>
        <begin position="371"/>
        <end position="381"/>
    </location>
</feature>
<protein>
    <recommendedName>
        <fullName evidence="2">Serine/threonine-protein kinase greatwall</fullName>
        <ecNumber evidence="1">2.7.11.1</ecNumber>
    </recommendedName>
    <alternativeName>
        <fullName evidence="8">Microtubule-associated serine/threonine-protein kinase-like</fullName>
    </alternativeName>
</protein>
<dbReference type="RefSeq" id="XP_024894080.1">
    <property type="nucleotide sequence ID" value="XM_025038312.1"/>
</dbReference>
<dbReference type="InterPro" id="IPR011009">
    <property type="entry name" value="Kinase-like_dom_sf"/>
</dbReference>
<keyword evidence="6 14" id="KW-0418">Kinase</keyword>
<keyword evidence="7" id="KW-0067">ATP-binding</keyword>
<dbReference type="PROSITE" id="PS00108">
    <property type="entry name" value="PROTEIN_KINASE_ST"/>
    <property type="match status" value="1"/>
</dbReference>
<evidence type="ECO:0000256" key="5">
    <source>
        <dbReference type="ARBA" id="ARBA00022741"/>
    </source>
</evidence>
<comment type="catalytic activity">
    <reaction evidence="9">
        <text>L-threonyl-[protein] + ATP = O-phospho-L-threonyl-[protein] + ADP + H(+)</text>
        <dbReference type="Rhea" id="RHEA:46608"/>
        <dbReference type="Rhea" id="RHEA-COMP:11060"/>
        <dbReference type="Rhea" id="RHEA-COMP:11605"/>
        <dbReference type="ChEBI" id="CHEBI:15378"/>
        <dbReference type="ChEBI" id="CHEBI:30013"/>
        <dbReference type="ChEBI" id="CHEBI:30616"/>
        <dbReference type="ChEBI" id="CHEBI:61977"/>
        <dbReference type="ChEBI" id="CHEBI:456216"/>
        <dbReference type="EC" id="2.7.11.1"/>
    </reaction>
</comment>
<dbReference type="FunFam" id="1.10.510.10:FF:000484">
    <property type="entry name" value="Serine/threonine-protein kinase greatwall, putative"/>
    <property type="match status" value="1"/>
</dbReference>
<reference evidence="14" key="1">
    <citation type="submission" date="2025-08" db="UniProtKB">
        <authorList>
            <consortium name="RefSeq"/>
        </authorList>
    </citation>
    <scope>IDENTIFICATION</scope>
    <source>
        <tissue evidence="14">Whole body</tissue>
    </source>
</reference>
<dbReference type="PANTHER" id="PTHR24356">
    <property type="entry name" value="SERINE/THREONINE-PROTEIN KINASE"/>
    <property type="match status" value="1"/>
</dbReference>
<keyword evidence="4" id="KW-0808">Transferase</keyword>
<dbReference type="Gene3D" id="3.30.200.20">
    <property type="entry name" value="Phosphorylase Kinase, domain 1"/>
    <property type="match status" value="2"/>
</dbReference>
<dbReference type="GO" id="GO:0004674">
    <property type="term" value="F:protein serine/threonine kinase activity"/>
    <property type="evidence" value="ECO:0007669"/>
    <property type="project" value="UniProtKB-KW"/>
</dbReference>
<feature type="domain" description="Protein kinase" evidence="12">
    <location>
        <begin position="72"/>
        <end position="693"/>
    </location>
</feature>
<feature type="region of interest" description="Disordered" evidence="11">
    <location>
        <begin position="320"/>
        <end position="339"/>
    </location>
</feature>
<feature type="compositionally biased region" description="Polar residues" evidence="11">
    <location>
        <begin position="14"/>
        <end position="30"/>
    </location>
</feature>
<dbReference type="Gene3D" id="1.10.510.10">
    <property type="entry name" value="Transferase(Phosphotransferase) domain 1"/>
    <property type="match status" value="2"/>
</dbReference>
<dbReference type="FunFam" id="3.30.200.20:FF:000550">
    <property type="entry name" value="Serine/threonine-protein kinase greatwall"/>
    <property type="match status" value="1"/>
</dbReference>
<feature type="compositionally biased region" description="Basic and acidic residues" evidence="11">
    <location>
        <begin position="539"/>
        <end position="555"/>
    </location>
</feature>
<evidence type="ECO:0000313" key="14">
    <source>
        <dbReference type="RefSeq" id="XP_024894080.1"/>
    </source>
</evidence>
<feature type="compositionally biased region" description="Polar residues" evidence="11">
    <location>
        <begin position="473"/>
        <end position="491"/>
    </location>
</feature>
<dbReference type="Pfam" id="PF00069">
    <property type="entry name" value="Pkinase"/>
    <property type="match status" value="2"/>
</dbReference>
<sequence length="766" mass="84813">MEETAPDSPKLQLGESNHVNEPNVDTTYSDNDTERHGEHTPQPSERCINNSIFNTISKIVNPTTKVPDIQDFKIVKPISRGAFGKVFLGYKKTNPEQVYAIKVMKKNEMINKNMASQVVIERNALALTRSPYCVQLFYSLQSISSVYLVMEYMVGGDLKSLLGVYGFMEESMAAFYTAEVCLALEYLHSHGIVHRDLKPDNMLLSREGHVKLTDFGLSRISSLHRDLEISDLVNSMTPSMCTRTPGQLLSLTSHLSFGSGQKSTNESNLSDRSTPAMNLLSALQRNCNLKSAEHMSPNSVISSVASGDYSRISGVTPFQSAEDLRFEPSNEEQSIEEDDTMAKYENGVDSSSSYHTCEASSTQTNNRTDQIIEEEEEEEKDESTLEAEHPEHRSLVHTSPVSTCTNSFVFRGSKKRKRGGASATTGLTCEIDAIDLDVDKTPKRNNRDFMYPYTSPTINVVSTKAADIIAGSAENNGSRTPNQDTEQNTGSAGRVAFSTPVSSARQRDRNEKQQKCQEEDDTRTLIKTRFRLPPSASHSAHDPHTDLDNTSEGHRSPQGISPIKTPATSGNCYTPYRTPKSVRRGGQGGARSDDRILGTPDYLAPELLLKQGHGPAVDWWALGVCLYEFCTGLPPFNDETPQAVFANILARDVPWPEDEEALSSATTDAIDALLTLDQAARPTAKEVRTMVLFRDFPWDEPSKAVPPFIPQPDDKYDTCYFQGTSPRYYNIVVVSEIIPCNTGIKISSAVKYFVSKIYTVLLICSC</sequence>
<dbReference type="SMART" id="SM00220">
    <property type="entry name" value="S_TKc"/>
    <property type="match status" value="1"/>
</dbReference>
<dbReference type="OrthoDB" id="162894at2759"/>
<dbReference type="InterPro" id="IPR050236">
    <property type="entry name" value="Ser_Thr_kinase_AGC"/>
</dbReference>
<dbReference type="Proteomes" id="UP000504618">
    <property type="component" value="Unplaced"/>
</dbReference>
<dbReference type="InterPro" id="IPR000719">
    <property type="entry name" value="Prot_kinase_dom"/>
</dbReference>
<dbReference type="GeneID" id="112468907"/>
<evidence type="ECO:0000256" key="6">
    <source>
        <dbReference type="ARBA" id="ARBA00022777"/>
    </source>
</evidence>
<feature type="compositionally biased region" description="Polar residues" evidence="11">
    <location>
        <begin position="348"/>
        <end position="369"/>
    </location>
</feature>
<evidence type="ECO:0000256" key="4">
    <source>
        <dbReference type="ARBA" id="ARBA00022679"/>
    </source>
</evidence>
<evidence type="ECO:0000313" key="13">
    <source>
        <dbReference type="Proteomes" id="UP000504618"/>
    </source>
</evidence>
<accession>A0A6J1RN10</accession>
<feature type="compositionally biased region" description="Basic and acidic residues" evidence="11">
    <location>
        <begin position="382"/>
        <end position="394"/>
    </location>
</feature>
<evidence type="ECO:0000256" key="9">
    <source>
        <dbReference type="ARBA" id="ARBA00047899"/>
    </source>
</evidence>
<gene>
    <name evidence="14" type="primary">LOC112468907</name>
</gene>
<dbReference type="InterPro" id="IPR008271">
    <property type="entry name" value="Ser/Thr_kinase_AS"/>
</dbReference>
<comment type="catalytic activity">
    <reaction evidence="10">
        <text>L-seryl-[protein] + ATP = O-phospho-L-seryl-[protein] + ADP + H(+)</text>
        <dbReference type="Rhea" id="RHEA:17989"/>
        <dbReference type="Rhea" id="RHEA-COMP:9863"/>
        <dbReference type="Rhea" id="RHEA-COMP:11604"/>
        <dbReference type="ChEBI" id="CHEBI:15378"/>
        <dbReference type="ChEBI" id="CHEBI:29999"/>
        <dbReference type="ChEBI" id="CHEBI:30616"/>
        <dbReference type="ChEBI" id="CHEBI:83421"/>
        <dbReference type="ChEBI" id="CHEBI:456216"/>
        <dbReference type="EC" id="2.7.11.1"/>
    </reaction>
</comment>
<feature type="region of interest" description="Disordered" evidence="11">
    <location>
        <begin position="1"/>
        <end position="47"/>
    </location>
</feature>
<feature type="compositionally biased region" description="Acidic residues" evidence="11">
    <location>
        <begin position="329"/>
        <end position="339"/>
    </location>
</feature>
<name>A0A6J1RN10_9HYME</name>
<evidence type="ECO:0000256" key="2">
    <source>
        <dbReference type="ARBA" id="ARBA00022148"/>
    </source>
</evidence>
<dbReference type="PROSITE" id="PS50011">
    <property type="entry name" value="PROTEIN_KINASE_DOM"/>
    <property type="match status" value="1"/>
</dbReference>
<evidence type="ECO:0000256" key="3">
    <source>
        <dbReference type="ARBA" id="ARBA00022527"/>
    </source>
</evidence>
<feature type="region of interest" description="Disordered" evidence="11">
    <location>
        <begin position="345"/>
        <end position="397"/>
    </location>
</feature>
<evidence type="ECO:0000256" key="7">
    <source>
        <dbReference type="ARBA" id="ARBA00022840"/>
    </source>
</evidence>
<dbReference type="CTD" id="45969"/>
<dbReference type="FunFam" id="1.10.510.10:FF:000278">
    <property type="entry name" value="serine/threonine-protein kinase greatwall isoform X1"/>
    <property type="match status" value="1"/>
</dbReference>
<feature type="region of interest" description="Disordered" evidence="11">
    <location>
        <begin position="472"/>
        <end position="596"/>
    </location>
</feature>
<dbReference type="GO" id="GO:0035556">
    <property type="term" value="P:intracellular signal transduction"/>
    <property type="evidence" value="ECO:0007669"/>
    <property type="project" value="TreeGrafter"/>
</dbReference>
<evidence type="ECO:0000256" key="1">
    <source>
        <dbReference type="ARBA" id="ARBA00012513"/>
    </source>
</evidence>
<keyword evidence="5" id="KW-0547">Nucleotide-binding</keyword>
<evidence type="ECO:0000256" key="8">
    <source>
        <dbReference type="ARBA" id="ARBA00033099"/>
    </source>
</evidence>
<dbReference type="AlphaFoldDB" id="A0A6J1RN10"/>
<dbReference type="SUPFAM" id="SSF56112">
    <property type="entry name" value="Protein kinase-like (PK-like)"/>
    <property type="match status" value="1"/>
</dbReference>
<dbReference type="GO" id="GO:0005524">
    <property type="term" value="F:ATP binding"/>
    <property type="evidence" value="ECO:0007669"/>
    <property type="project" value="UniProtKB-KW"/>
</dbReference>
<feature type="compositionally biased region" description="Basic and acidic residues" evidence="11">
    <location>
        <begin position="505"/>
        <end position="517"/>
    </location>
</feature>